<dbReference type="EMBL" id="OQ938592">
    <property type="protein sequence ID" value="WIC90151.1"/>
    <property type="molecule type" value="Genomic_DNA"/>
</dbReference>
<dbReference type="InterPro" id="IPR057972">
    <property type="entry name" value="Terminase_7"/>
</dbReference>
<evidence type="ECO:0000256" key="1">
    <source>
        <dbReference type="SAM" id="MobiDB-lite"/>
    </source>
</evidence>
<keyword evidence="3" id="KW-1185">Reference proteome</keyword>
<proteinExistence type="predicted"/>
<dbReference type="Pfam" id="PF25673">
    <property type="entry name" value="Terminase_7"/>
    <property type="match status" value="1"/>
</dbReference>
<sequence>MAGRGPAPNKQHQRERDTKRRQAGSVTLQSDGVIRGPDFPEAIPSPHQETLIWWHAWRISPQAQLFEDTDWEVLKRAALLHDYLWKNVAKPSAAAASELRLIEERFGATYVDRQRARIEIEQGERKDADVVPLRAVKAARRDV</sequence>
<organism evidence="2 3">
    <name type="scientific">Arthrobacter phage VroomVroom</name>
    <dbReference type="NCBI Taxonomy" id="3049371"/>
    <lineage>
        <taxon>Viruses</taxon>
        <taxon>Duplodnaviria</taxon>
        <taxon>Heunggongvirae</taxon>
        <taxon>Uroviricota</taxon>
        <taxon>Caudoviricetes</taxon>
        <taxon>Casidaviridae</taxon>
        <taxon>Hilgardvirus</taxon>
        <taxon>Hilgardvirus vroomvroom</taxon>
    </lineage>
</organism>
<protein>
    <submittedName>
        <fullName evidence="2">Terminase small subunit</fullName>
    </submittedName>
</protein>
<evidence type="ECO:0000313" key="3">
    <source>
        <dbReference type="Proteomes" id="UP001243977"/>
    </source>
</evidence>
<evidence type="ECO:0000313" key="2">
    <source>
        <dbReference type="EMBL" id="WIC90151.1"/>
    </source>
</evidence>
<dbReference type="Proteomes" id="UP001243977">
    <property type="component" value="Segment"/>
</dbReference>
<name>A0AA49F9U4_9CAUD</name>
<feature type="region of interest" description="Disordered" evidence="1">
    <location>
        <begin position="1"/>
        <end position="41"/>
    </location>
</feature>
<reference evidence="2" key="1">
    <citation type="submission" date="2023-05" db="EMBL/GenBank/DDBJ databases">
        <authorList>
            <person name="Barden S."/>
            <person name="Berber-Pulido R."/>
            <person name="Bursulaya I."/>
            <person name="Chawla E."/>
            <person name="Critzer N.A."/>
            <person name="Dawson N.R."/>
            <person name="Deal M.M."/>
            <person name="Douglas K.A."/>
            <person name="Estampa J.P."/>
            <person name="Gowdy G.A."/>
            <person name="Hamid B."/>
            <person name="Hernandez E.R."/>
            <person name="Hoang R.L."/>
            <person name="Hughes A.L."/>
            <person name="Kim C.J."/>
            <person name="Kretschmer T.O."/>
            <person name="Le V.D."/>
            <person name="Li A."/>
            <person name="Li M."/>
            <person name="Lim J.M."/>
            <person name="Martin K.B."/>
            <person name="Martinez D.M."/>
            <person name="Nguyen A.H."/>
            <person name="Okumura J.H."/>
            <person name="Ortiz-Gomez D.E."/>
            <person name="Pan C."/>
            <person name="Pisipati K.L."/>
            <person name="Reyimjan D."/>
            <person name="Robles A."/>
            <person name="Rodriguez J.F."/>
            <person name="Sacristan A."/>
            <person name="Scriven S.P."/>
            <person name="Smith S.M."/>
            <person name="Tosasuk K."/>
            <person name="Tran K.A."/>
            <person name="Unanwa N.C."/>
            <person name="Vajragiri S."/>
            <person name="Vanderpool L.R."/>
            <person name="Vu T.T."/>
            <person name="Wang X."/>
            <person name="Wu F."/>
            <person name="Zhu Y.A."/>
            <person name="Nguyen M."/>
            <person name="Stephenson J.C."/>
            <person name="Zorawik M."/>
            <person name="Garza D.R."/>
            <person name="Reputana M.J."/>
            <person name="Al Banaa F.A."/>
            <person name="Reddi K."/>
            <person name="Freise A.C."/>
            <person name="Furlong K.P."/>
            <person name="Rudner A.D."/>
            <person name="Beyer A.R."/>
            <person name="Chong R.A."/>
            <person name="Edgington N.P."/>
            <person name="Garcia Costas A.M."/>
            <person name="Gibb B.P."/>
            <person name="Klyczek K.K."/>
            <person name="Swerdlow S.J."/>
            <person name="Garlena R.A."/>
            <person name="Russell D.A."/>
            <person name="Jacobs-Sera D."/>
            <person name="Hatfull G.F."/>
        </authorList>
    </citation>
    <scope>NUCLEOTIDE SEQUENCE</scope>
</reference>
<gene>
    <name evidence="2" type="primary">1</name>
    <name evidence="2" type="ORF">SEA_VROOMVROOM_1</name>
</gene>
<accession>A0AA49F9U4</accession>